<dbReference type="PATRIC" id="fig|189381.12.peg.3797"/>
<dbReference type="EMBL" id="LGUE01000003">
    <property type="protein sequence ID" value="KON90585.1"/>
    <property type="molecule type" value="Genomic_DNA"/>
</dbReference>
<keyword evidence="4 7" id="KW-0732">Signal</keyword>
<dbReference type="Gene3D" id="3.40.190.10">
    <property type="entry name" value="Periplasmic binding protein-like II"/>
    <property type="match status" value="2"/>
</dbReference>
<comment type="similarity">
    <text evidence="2">Belongs to the bacterial solute-binding protein SsuA/TauA family.</text>
</comment>
<dbReference type="Proteomes" id="UP000037405">
    <property type="component" value="Unassembled WGS sequence"/>
</dbReference>
<dbReference type="GO" id="GO:0042597">
    <property type="term" value="C:periplasmic space"/>
    <property type="evidence" value="ECO:0007669"/>
    <property type="project" value="UniProtKB-SubCell"/>
</dbReference>
<evidence type="ECO:0000259" key="8">
    <source>
        <dbReference type="SMART" id="SM00062"/>
    </source>
</evidence>
<evidence type="ECO:0000256" key="7">
    <source>
        <dbReference type="SAM" id="SignalP"/>
    </source>
</evidence>
<feature type="signal peptide" evidence="7">
    <location>
        <begin position="1"/>
        <end position="26"/>
    </location>
</feature>
<dbReference type="RefSeq" id="WP_053427906.1">
    <property type="nucleotide sequence ID" value="NZ_LGUE01000003.1"/>
</dbReference>
<keyword evidence="6" id="KW-0449">Lipoprotein</keyword>
<sequence>MKKYSVIAIIISIFLLLAGCSGSSSSAEKKDSKVIKIGYQKGNTINILKESGFLEEALKEEGYKVEWKLFTHGGTLLEGIYSNAIDFGHAADGSGIFAQASGKPLVYVGADAPNPEGVGLMVRTDSGINSIEELKGKKVGVLKGGNHHYLAILALESVGLTADDVQWVYPEDAAQGRSLIETKQVDALASYDPFFAGIETELDVKTLTENKDYDYPNRTFYYSTPEFAEDHPELVDVIIKAIDKSDQWANENKDEVTDLLSKALGIDESIISKAVERRTYGATGITQEIIDAQQRQADKYYEIGLIPKELDVSKDMPIK</sequence>
<dbReference type="STRING" id="189381.GCA_900166615_00613"/>
<keyword evidence="3" id="KW-0813">Transport</keyword>
<evidence type="ECO:0000256" key="1">
    <source>
        <dbReference type="ARBA" id="ARBA00004418"/>
    </source>
</evidence>
<dbReference type="PANTHER" id="PTHR30024:SF42">
    <property type="entry name" value="ALIPHATIC SULFONATES-BINDING PROTEIN-RELATED"/>
    <property type="match status" value="1"/>
</dbReference>
<keyword evidence="5" id="KW-0564">Palmitate</keyword>
<comment type="subcellular location">
    <subcellularLocation>
        <location evidence="1">Periplasm</location>
    </subcellularLocation>
</comment>
<feature type="chain" id="PRO_5005599573" evidence="7">
    <location>
        <begin position="27"/>
        <end position="319"/>
    </location>
</feature>
<dbReference type="PROSITE" id="PS51257">
    <property type="entry name" value="PROKAR_LIPOPROTEIN"/>
    <property type="match status" value="1"/>
</dbReference>
<reference evidence="10" key="1">
    <citation type="submission" date="2015-07" db="EMBL/GenBank/DDBJ databases">
        <title>Fjat-14235 jcm11544.</title>
        <authorList>
            <person name="Liu B."/>
            <person name="Wang J."/>
            <person name="Zhu Y."/>
            <person name="Liu G."/>
            <person name="Chen Q."/>
            <person name="Chen Z."/>
            <person name="Lan J."/>
            <person name="Che J."/>
            <person name="Ge C."/>
            <person name="Shi H."/>
            <person name="Pan Z."/>
            <person name="Liu X."/>
        </authorList>
    </citation>
    <scope>NUCLEOTIDE SEQUENCE [LARGE SCALE GENOMIC DNA]</scope>
    <source>
        <strain evidence="10">JCM 11544</strain>
    </source>
</reference>
<dbReference type="OrthoDB" id="286202at2"/>
<dbReference type="Pfam" id="PF09084">
    <property type="entry name" value="NMT1"/>
    <property type="match status" value="1"/>
</dbReference>
<dbReference type="PANTHER" id="PTHR30024">
    <property type="entry name" value="ALIPHATIC SULFONATES-BINDING PROTEIN-RELATED"/>
    <property type="match status" value="1"/>
</dbReference>
<gene>
    <name evidence="9" type="ORF">AF331_09445</name>
</gene>
<evidence type="ECO:0000313" key="10">
    <source>
        <dbReference type="Proteomes" id="UP000037405"/>
    </source>
</evidence>
<accession>A0A0M0GKY0</accession>
<evidence type="ECO:0000256" key="3">
    <source>
        <dbReference type="ARBA" id="ARBA00022448"/>
    </source>
</evidence>
<evidence type="ECO:0000313" key="9">
    <source>
        <dbReference type="EMBL" id="KON90585.1"/>
    </source>
</evidence>
<evidence type="ECO:0000256" key="4">
    <source>
        <dbReference type="ARBA" id="ARBA00022729"/>
    </source>
</evidence>
<dbReference type="AlphaFoldDB" id="A0A0M0GKY0"/>
<evidence type="ECO:0000256" key="2">
    <source>
        <dbReference type="ARBA" id="ARBA00010742"/>
    </source>
</evidence>
<evidence type="ECO:0000256" key="5">
    <source>
        <dbReference type="ARBA" id="ARBA00023139"/>
    </source>
</evidence>
<dbReference type="NCBIfam" id="TIGR01728">
    <property type="entry name" value="SsuA_fam"/>
    <property type="match status" value="1"/>
</dbReference>
<dbReference type="GO" id="GO:0016020">
    <property type="term" value="C:membrane"/>
    <property type="evidence" value="ECO:0007669"/>
    <property type="project" value="InterPro"/>
</dbReference>
<dbReference type="SMART" id="SM00062">
    <property type="entry name" value="PBPb"/>
    <property type="match status" value="1"/>
</dbReference>
<feature type="domain" description="Solute-binding protein family 3/N-terminal" evidence="8">
    <location>
        <begin position="34"/>
        <end position="252"/>
    </location>
</feature>
<dbReference type="InterPro" id="IPR001638">
    <property type="entry name" value="Solute-binding_3/MltF_N"/>
</dbReference>
<dbReference type="InterPro" id="IPR010067">
    <property type="entry name" value="ABC_SsuA_sub-bd"/>
</dbReference>
<dbReference type="GO" id="GO:0042626">
    <property type="term" value="F:ATPase-coupled transmembrane transporter activity"/>
    <property type="evidence" value="ECO:0007669"/>
    <property type="project" value="InterPro"/>
</dbReference>
<keyword evidence="10" id="KW-1185">Reference proteome</keyword>
<organism evidence="9 10">
    <name type="scientific">Rossellomorea marisflavi</name>
    <dbReference type="NCBI Taxonomy" id="189381"/>
    <lineage>
        <taxon>Bacteria</taxon>
        <taxon>Bacillati</taxon>
        <taxon>Bacillota</taxon>
        <taxon>Bacilli</taxon>
        <taxon>Bacillales</taxon>
        <taxon>Bacillaceae</taxon>
        <taxon>Rossellomorea</taxon>
    </lineage>
</organism>
<dbReference type="InterPro" id="IPR015168">
    <property type="entry name" value="SsuA/THI5"/>
</dbReference>
<proteinExistence type="inferred from homology"/>
<evidence type="ECO:0000256" key="6">
    <source>
        <dbReference type="ARBA" id="ARBA00023288"/>
    </source>
</evidence>
<protein>
    <submittedName>
        <fullName evidence="9">Nitrate ABC transporter substrate-binding protein</fullName>
    </submittedName>
</protein>
<comment type="caution">
    <text evidence="9">The sequence shown here is derived from an EMBL/GenBank/DDBJ whole genome shotgun (WGS) entry which is preliminary data.</text>
</comment>
<dbReference type="SUPFAM" id="SSF53850">
    <property type="entry name" value="Periplasmic binding protein-like II"/>
    <property type="match status" value="1"/>
</dbReference>
<name>A0A0M0GKY0_9BACI</name>